<keyword evidence="4" id="KW-1185">Reference proteome</keyword>
<dbReference type="RefSeq" id="WP_086063232.1">
    <property type="nucleotide sequence ID" value="NZ_CP021108.1"/>
</dbReference>
<feature type="compositionally biased region" description="Pro residues" evidence="1">
    <location>
        <begin position="40"/>
        <end position="58"/>
    </location>
</feature>
<evidence type="ECO:0000256" key="1">
    <source>
        <dbReference type="SAM" id="MobiDB-lite"/>
    </source>
</evidence>
<dbReference type="EMBL" id="CP021108">
    <property type="protein sequence ID" value="ARP80000.1"/>
    <property type="molecule type" value="Genomic_DNA"/>
</dbReference>
<evidence type="ECO:0008006" key="5">
    <source>
        <dbReference type="Google" id="ProtNLM"/>
    </source>
</evidence>
<organism evidence="3 4">
    <name type="scientific">Bordetella genomosp. 8</name>
    <dbReference type="NCBI Taxonomy" id="1416806"/>
    <lineage>
        <taxon>Bacteria</taxon>
        <taxon>Pseudomonadati</taxon>
        <taxon>Pseudomonadota</taxon>
        <taxon>Betaproteobacteria</taxon>
        <taxon>Burkholderiales</taxon>
        <taxon>Alcaligenaceae</taxon>
        <taxon>Bordetella</taxon>
    </lineage>
</organism>
<accession>A0A1W6YG47</accession>
<sequence length="249" mass="25868">MPSTSISPIKRASRLSVRALGLAALLAVCATNAAQTPPDVSQPPPPPPRIGFGPEPGPLPDDGTLVTTQATVSRFIPNPDGDVEGFLSTDGVFVRFPPHLSAELTAMVRPGDGVQISGRKDGSGNVKAERIVDTNNGRTLVDRPPAPGNPPLPPGSRSARLSQLSAQGRVAYVTTAPRGEPDGVILADGTVIKLAPPDARQFTDLLRAGADVSAQGYGMRNQYGTALQATSFGMPGNEVRLYDRAPPAP</sequence>
<dbReference type="KEGG" id="bgv:CAL12_03615"/>
<dbReference type="AlphaFoldDB" id="A0A1W6YG47"/>
<feature type="chain" id="PRO_5012099922" description="Secreted protein" evidence="2">
    <location>
        <begin position="34"/>
        <end position="249"/>
    </location>
</feature>
<dbReference type="Proteomes" id="UP000194151">
    <property type="component" value="Chromosome"/>
</dbReference>
<gene>
    <name evidence="3" type="ORF">CAL12_03615</name>
</gene>
<feature type="region of interest" description="Disordered" evidence="1">
    <location>
        <begin position="134"/>
        <end position="159"/>
    </location>
</feature>
<dbReference type="OrthoDB" id="481082at2"/>
<keyword evidence="2" id="KW-0732">Signal</keyword>
<evidence type="ECO:0000313" key="3">
    <source>
        <dbReference type="EMBL" id="ARP80000.1"/>
    </source>
</evidence>
<dbReference type="STRING" id="1416806.CAL12_03615"/>
<evidence type="ECO:0000313" key="4">
    <source>
        <dbReference type="Proteomes" id="UP000194151"/>
    </source>
</evidence>
<protein>
    <recommendedName>
        <fullName evidence="5">Secreted protein</fullName>
    </recommendedName>
</protein>
<proteinExistence type="predicted"/>
<feature type="compositionally biased region" description="Pro residues" evidence="1">
    <location>
        <begin position="144"/>
        <end position="154"/>
    </location>
</feature>
<evidence type="ECO:0000256" key="2">
    <source>
        <dbReference type="SAM" id="SignalP"/>
    </source>
</evidence>
<feature type="region of interest" description="Disordered" evidence="1">
    <location>
        <begin position="35"/>
        <end position="58"/>
    </location>
</feature>
<reference evidence="3 4" key="1">
    <citation type="submission" date="2017-05" db="EMBL/GenBank/DDBJ databases">
        <title>Complete and WGS of Bordetella genogroups.</title>
        <authorList>
            <person name="Spilker T."/>
            <person name="LiPuma J."/>
        </authorList>
    </citation>
    <scope>NUCLEOTIDE SEQUENCE [LARGE SCALE GENOMIC DNA]</scope>
    <source>
        <strain evidence="3 4">AU19157</strain>
    </source>
</reference>
<feature type="signal peptide" evidence="2">
    <location>
        <begin position="1"/>
        <end position="33"/>
    </location>
</feature>
<name>A0A1W6YG47_9BORD</name>